<dbReference type="SUPFAM" id="SSF53223">
    <property type="entry name" value="Aminoacid dehydrogenase-like, N-terminal domain"/>
    <property type="match status" value="1"/>
</dbReference>
<feature type="domain" description="Shikimate dehydrogenase substrate binding N-terminal" evidence="6">
    <location>
        <begin position="11"/>
        <end position="92"/>
    </location>
</feature>
<protein>
    <recommendedName>
        <fullName evidence="2">shikimate dehydrogenase (NADP(+))</fullName>
        <ecNumber evidence="2">1.1.1.25</ecNumber>
    </recommendedName>
</protein>
<evidence type="ECO:0000259" key="5">
    <source>
        <dbReference type="Pfam" id="PF01488"/>
    </source>
</evidence>
<gene>
    <name evidence="7" type="ORF">B7R22_08580</name>
</gene>
<sequence length="286" mass="29115">MTGQGRPRLAVLGSPIAHSQSPALHAAAYRVLGFDAEYSSAEVPSGGLQAFVDTLSPDWRGLSLTMPLKEAVLPLLDSADRLSTLARSANTVLFTDDAGRRRIDGFNTDVAGIVNALADGGVRNAQEVLLLGAGATARSAVVAAASLGAQHITIAVRNAARAESVARTADESGVATTIIPLSEGLARTSAAVAISTLPGGALTSVDVAAVMPAAGSVLLDVAYAPWPSLLGQQWAADGGEVVSGLRMLVHQALAQVRIFIGGDPELVLENEPAVLAAMFEAVGLPA</sequence>
<evidence type="ECO:0000256" key="1">
    <source>
        <dbReference type="ARBA" id="ARBA00004871"/>
    </source>
</evidence>
<comment type="pathway">
    <text evidence="1">Metabolic intermediate biosynthesis; chorismate biosynthesis; chorismate from D-erythrose 4-phosphate and phosphoenolpyruvate: step 4/7.</text>
</comment>
<name>A0A3E0VXH6_9MICO</name>
<feature type="domain" description="Quinate/shikimate 5-dehydrogenase/glutamyl-tRNA reductase" evidence="5">
    <location>
        <begin position="124"/>
        <end position="189"/>
    </location>
</feature>
<dbReference type="Pfam" id="PF08501">
    <property type="entry name" value="Shikimate_dh_N"/>
    <property type="match status" value="1"/>
</dbReference>
<dbReference type="GO" id="GO:0009073">
    <property type="term" value="P:aromatic amino acid family biosynthetic process"/>
    <property type="evidence" value="ECO:0007669"/>
    <property type="project" value="UniProtKB-KW"/>
</dbReference>
<dbReference type="RefSeq" id="WP_116411351.1">
    <property type="nucleotide sequence ID" value="NZ_NBXB01000027.1"/>
</dbReference>
<dbReference type="InterPro" id="IPR036291">
    <property type="entry name" value="NAD(P)-bd_dom_sf"/>
</dbReference>
<dbReference type="NCBIfam" id="NF001311">
    <property type="entry name" value="PRK00258.1-3"/>
    <property type="match status" value="1"/>
</dbReference>
<dbReference type="OrthoDB" id="9776868at2"/>
<evidence type="ECO:0000313" key="7">
    <source>
        <dbReference type="EMBL" id="RFA14762.1"/>
    </source>
</evidence>
<evidence type="ECO:0000256" key="4">
    <source>
        <dbReference type="ARBA" id="ARBA00049442"/>
    </source>
</evidence>
<accession>A0A3E0VXH6</accession>
<comment type="catalytic activity">
    <reaction evidence="4">
        <text>shikimate + NADP(+) = 3-dehydroshikimate + NADPH + H(+)</text>
        <dbReference type="Rhea" id="RHEA:17737"/>
        <dbReference type="ChEBI" id="CHEBI:15378"/>
        <dbReference type="ChEBI" id="CHEBI:16630"/>
        <dbReference type="ChEBI" id="CHEBI:36208"/>
        <dbReference type="ChEBI" id="CHEBI:57783"/>
        <dbReference type="ChEBI" id="CHEBI:58349"/>
        <dbReference type="EC" id="1.1.1.25"/>
    </reaction>
</comment>
<dbReference type="GO" id="GO:0009423">
    <property type="term" value="P:chorismate biosynthetic process"/>
    <property type="evidence" value="ECO:0007669"/>
    <property type="project" value="UniProtKB-UniPathway"/>
</dbReference>
<organism evidence="7 8">
    <name type="scientific">Subtercola boreus</name>
    <dbReference type="NCBI Taxonomy" id="120213"/>
    <lineage>
        <taxon>Bacteria</taxon>
        <taxon>Bacillati</taxon>
        <taxon>Actinomycetota</taxon>
        <taxon>Actinomycetes</taxon>
        <taxon>Micrococcales</taxon>
        <taxon>Microbacteriaceae</taxon>
        <taxon>Subtercola</taxon>
    </lineage>
</organism>
<dbReference type="Gene3D" id="3.40.50.720">
    <property type="entry name" value="NAD(P)-binding Rossmann-like Domain"/>
    <property type="match status" value="1"/>
</dbReference>
<dbReference type="EC" id="1.1.1.25" evidence="2"/>
<dbReference type="Proteomes" id="UP000256541">
    <property type="component" value="Unassembled WGS sequence"/>
</dbReference>
<dbReference type="EMBL" id="NBXB01000027">
    <property type="protein sequence ID" value="RFA14762.1"/>
    <property type="molecule type" value="Genomic_DNA"/>
</dbReference>
<dbReference type="InterPro" id="IPR006151">
    <property type="entry name" value="Shikm_DH/Glu-tRNA_Rdtase"/>
</dbReference>
<dbReference type="InterPro" id="IPR022893">
    <property type="entry name" value="Shikimate_DH_fam"/>
</dbReference>
<dbReference type="SUPFAM" id="SSF51735">
    <property type="entry name" value="NAD(P)-binding Rossmann-fold domains"/>
    <property type="match status" value="1"/>
</dbReference>
<dbReference type="PANTHER" id="PTHR21089">
    <property type="entry name" value="SHIKIMATE DEHYDROGENASE"/>
    <property type="match status" value="1"/>
</dbReference>
<reference evidence="7 8" key="1">
    <citation type="submission" date="2017-04" db="EMBL/GenBank/DDBJ databases">
        <title>Comparative genome analysis of Subtercola boreus.</title>
        <authorList>
            <person name="Cho Y.-J."/>
            <person name="Cho A."/>
            <person name="Kim O.-S."/>
            <person name="Lee J.-I."/>
        </authorList>
    </citation>
    <scope>NUCLEOTIDE SEQUENCE [LARGE SCALE GENOMIC DNA]</scope>
    <source>
        <strain evidence="7 8">P27479</strain>
    </source>
</reference>
<dbReference type="GO" id="GO:0050661">
    <property type="term" value="F:NADP binding"/>
    <property type="evidence" value="ECO:0007669"/>
    <property type="project" value="TreeGrafter"/>
</dbReference>
<comment type="caution">
    <text evidence="7">The sequence shown here is derived from an EMBL/GenBank/DDBJ whole genome shotgun (WGS) entry which is preliminary data.</text>
</comment>
<evidence type="ECO:0000256" key="3">
    <source>
        <dbReference type="ARBA" id="ARBA00023141"/>
    </source>
</evidence>
<dbReference type="GO" id="GO:0019632">
    <property type="term" value="P:shikimate metabolic process"/>
    <property type="evidence" value="ECO:0007669"/>
    <property type="project" value="TreeGrafter"/>
</dbReference>
<dbReference type="GO" id="GO:0005829">
    <property type="term" value="C:cytosol"/>
    <property type="evidence" value="ECO:0007669"/>
    <property type="project" value="TreeGrafter"/>
</dbReference>
<evidence type="ECO:0000256" key="2">
    <source>
        <dbReference type="ARBA" id="ARBA00012962"/>
    </source>
</evidence>
<dbReference type="InterPro" id="IPR013708">
    <property type="entry name" value="Shikimate_DH-bd_N"/>
</dbReference>
<evidence type="ECO:0000313" key="8">
    <source>
        <dbReference type="Proteomes" id="UP000256541"/>
    </source>
</evidence>
<dbReference type="GO" id="GO:0004764">
    <property type="term" value="F:shikimate 3-dehydrogenase (NADP+) activity"/>
    <property type="evidence" value="ECO:0007669"/>
    <property type="project" value="UniProtKB-EC"/>
</dbReference>
<proteinExistence type="predicted"/>
<keyword evidence="3" id="KW-0028">Amino-acid biosynthesis</keyword>
<dbReference type="Gene3D" id="3.40.50.10860">
    <property type="entry name" value="Leucine Dehydrogenase, chain A, domain 1"/>
    <property type="match status" value="1"/>
</dbReference>
<dbReference type="PANTHER" id="PTHR21089:SF1">
    <property type="entry name" value="BIFUNCTIONAL 3-DEHYDROQUINATE DEHYDRATASE_SHIKIMATE DEHYDROGENASE, CHLOROPLASTIC"/>
    <property type="match status" value="1"/>
</dbReference>
<dbReference type="AlphaFoldDB" id="A0A3E0VXH6"/>
<dbReference type="InterPro" id="IPR046346">
    <property type="entry name" value="Aminoacid_DH-like_N_sf"/>
</dbReference>
<dbReference type="Pfam" id="PF01488">
    <property type="entry name" value="Shikimate_DH"/>
    <property type="match status" value="1"/>
</dbReference>
<dbReference type="UniPathway" id="UPA00053">
    <property type="reaction ID" value="UER00087"/>
</dbReference>
<keyword evidence="3" id="KW-0057">Aromatic amino acid biosynthesis</keyword>
<evidence type="ECO:0000259" key="6">
    <source>
        <dbReference type="Pfam" id="PF08501"/>
    </source>
</evidence>